<keyword evidence="8 11" id="KW-0472">Membrane</keyword>
<evidence type="ECO:0000256" key="11">
    <source>
        <dbReference type="SAM" id="Phobius"/>
    </source>
</evidence>
<keyword evidence="6" id="KW-0201">Cytochrome c-type biogenesis</keyword>
<evidence type="ECO:0000256" key="5">
    <source>
        <dbReference type="ARBA" id="ARBA00022692"/>
    </source>
</evidence>
<comment type="function">
    <text evidence="9">Required for the biogenesis of c-type cytochromes. Possible subunit of a heme lyase.</text>
</comment>
<feature type="transmembrane region" description="Helical" evidence="11">
    <location>
        <begin position="250"/>
        <end position="266"/>
    </location>
</feature>
<feature type="transmembrane region" description="Helical" evidence="11">
    <location>
        <begin position="6"/>
        <end position="29"/>
    </location>
</feature>
<dbReference type="GO" id="GO:0016829">
    <property type="term" value="F:lyase activity"/>
    <property type="evidence" value="ECO:0007669"/>
    <property type="project" value="UniProtKB-KW"/>
</dbReference>
<protein>
    <submittedName>
        <fullName evidence="14">Heme lyase CcmF/NrfE family subunit</fullName>
    </submittedName>
</protein>
<dbReference type="GO" id="GO:0020037">
    <property type="term" value="F:heme binding"/>
    <property type="evidence" value="ECO:0007669"/>
    <property type="project" value="InterPro"/>
</dbReference>
<feature type="transmembrane region" description="Helical" evidence="11">
    <location>
        <begin position="121"/>
        <end position="142"/>
    </location>
</feature>
<accession>A0A5C8Z7V5</accession>
<feature type="transmembrane region" description="Helical" evidence="11">
    <location>
        <begin position="96"/>
        <end position="114"/>
    </location>
</feature>
<evidence type="ECO:0000313" key="15">
    <source>
        <dbReference type="Proteomes" id="UP000321764"/>
    </source>
</evidence>
<dbReference type="EMBL" id="VKAD01000001">
    <property type="protein sequence ID" value="TXR53727.1"/>
    <property type="molecule type" value="Genomic_DNA"/>
</dbReference>
<feature type="domain" description="Cytochrome c-type biogenesis protein CcmF C-terminal" evidence="13">
    <location>
        <begin position="316"/>
        <end position="640"/>
    </location>
</feature>
<feature type="transmembrane region" description="Helical" evidence="11">
    <location>
        <begin position="426"/>
        <end position="444"/>
    </location>
</feature>
<evidence type="ECO:0000259" key="13">
    <source>
        <dbReference type="Pfam" id="PF16327"/>
    </source>
</evidence>
<keyword evidence="7 11" id="KW-1133">Transmembrane helix</keyword>
<evidence type="ECO:0000256" key="1">
    <source>
        <dbReference type="ARBA" id="ARBA00004429"/>
    </source>
</evidence>
<feature type="transmembrane region" description="Helical" evidence="11">
    <location>
        <begin position="313"/>
        <end position="332"/>
    </location>
</feature>
<dbReference type="OrthoDB" id="9761451at2"/>
<evidence type="ECO:0000256" key="9">
    <source>
        <dbReference type="ARBA" id="ARBA00037230"/>
    </source>
</evidence>
<feature type="transmembrane region" description="Helical" evidence="11">
    <location>
        <begin position="275"/>
        <end position="293"/>
    </location>
</feature>
<evidence type="ECO:0000256" key="6">
    <source>
        <dbReference type="ARBA" id="ARBA00022748"/>
    </source>
</evidence>
<keyword evidence="5 11" id="KW-0812">Transmembrane</keyword>
<dbReference type="AlphaFoldDB" id="A0A5C8Z7V5"/>
<dbReference type="InterPro" id="IPR003567">
    <property type="entry name" value="Cyt_c_biogenesis"/>
</dbReference>
<keyword evidence="15" id="KW-1185">Reference proteome</keyword>
<feature type="transmembrane region" description="Helical" evidence="11">
    <location>
        <begin position="491"/>
        <end position="511"/>
    </location>
</feature>
<dbReference type="GO" id="GO:0005886">
    <property type="term" value="C:plasma membrane"/>
    <property type="evidence" value="ECO:0007669"/>
    <property type="project" value="UniProtKB-SubCell"/>
</dbReference>
<evidence type="ECO:0000259" key="12">
    <source>
        <dbReference type="Pfam" id="PF01578"/>
    </source>
</evidence>
<evidence type="ECO:0000256" key="10">
    <source>
        <dbReference type="SAM" id="MobiDB-lite"/>
    </source>
</evidence>
<evidence type="ECO:0000256" key="2">
    <source>
        <dbReference type="ARBA" id="ARBA00009186"/>
    </source>
</evidence>
<feature type="transmembrane region" description="Helical" evidence="11">
    <location>
        <begin position="210"/>
        <end position="230"/>
    </location>
</feature>
<organism evidence="14 15">
    <name type="scientific">Reinekea thalattae</name>
    <dbReference type="NCBI Taxonomy" id="2593301"/>
    <lineage>
        <taxon>Bacteria</taxon>
        <taxon>Pseudomonadati</taxon>
        <taxon>Pseudomonadota</taxon>
        <taxon>Gammaproteobacteria</taxon>
        <taxon>Oceanospirillales</taxon>
        <taxon>Saccharospirillaceae</taxon>
        <taxon>Reinekea</taxon>
    </lineage>
</organism>
<dbReference type="GO" id="GO:0017004">
    <property type="term" value="P:cytochrome complex assembly"/>
    <property type="evidence" value="ECO:0007669"/>
    <property type="project" value="UniProtKB-KW"/>
</dbReference>
<feature type="transmembrane region" description="Helical" evidence="11">
    <location>
        <begin position="41"/>
        <end position="62"/>
    </location>
</feature>
<evidence type="ECO:0000256" key="3">
    <source>
        <dbReference type="ARBA" id="ARBA00022475"/>
    </source>
</evidence>
<sequence>MIPEIGLFSLILAWLFSALLAAIPLLGVVQKKPALQQTASAFACANFFFLMLAFAMLLHAFYHDDFSVAVVAANSNSALPWYFKLSASWGNHEGSMLLWLLMLSTWTLAVVVFARSLTIELKAAVLAVLGIVSVSFATFLLFTSNPFERILPNVPPDGADLNPLLQDIGLILHPPMLYMGYVGFSVAFAFAVAALITGRFDSAWVRWSRPWTNMAWAFLTLGIALGSWWAYYELGWGGWWFWDPVENASFMPWLVGTALIHSQAATEKRNLFKSWSILLAIFAFSFSLLGTFLVRSGVLTSVHAFASDPERGLFMLMILAVTIGGSLLLYAVQSHKIKSSGQFQLVSREAFLLMNNTLLLVITFAVLFGTLLPLLADAFGWRKLSVGAPYFNSVFNTLMVLLLSLLGIGQLLRWKKHRQQGWLKTLLVMASFAVIVALILPWTISGQLHWQVWLGMALVFWTVASLFQLLMNRLKHSQSLWAGIKKIELGFWGMWLAHLGLVVSTTGVVLVSNFDIEKDFRVAQGESIELPPYRFDVDRFMSVEGPNYVSELGIVSVFKDQQQVALVMPEKRYYNVQGSVMTEAGIDSNLLRDIYVSMAEPLNNSARVWAVRVQVKPFVSWIWWGAAIMSLGAVLAASDRRYRKRVTTMQGSAAQESAIQDSSIQTALNERSTKQETE</sequence>
<gene>
    <name evidence="14" type="ORF">FME95_03980</name>
</gene>
<feature type="transmembrane region" description="Helical" evidence="11">
    <location>
        <begin position="394"/>
        <end position="414"/>
    </location>
</feature>
<comment type="caution">
    <text evidence="14">The sequence shown here is derived from an EMBL/GenBank/DDBJ whole genome shotgun (WGS) entry which is preliminary data.</text>
</comment>
<dbReference type="Proteomes" id="UP000321764">
    <property type="component" value="Unassembled WGS sequence"/>
</dbReference>
<evidence type="ECO:0000256" key="8">
    <source>
        <dbReference type="ARBA" id="ARBA00023136"/>
    </source>
</evidence>
<dbReference type="Pfam" id="PF16327">
    <property type="entry name" value="CcmF_C"/>
    <property type="match status" value="1"/>
</dbReference>
<evidence type="ECO:0000256" key="7">
    <source>
        <dbReference type="ARBA" id="ARBA00022989"/>
    </source>
</evidence>
<dbReference type="InterPro" id="IPR003568">
    <property type="entry name" value="Cyt_c_biogenesis_CcmF"/>
</dbReference>
<dbReference type="PRINTS" id="PR01411">
    <property type="entry name" value="CCMFBIOGNSIS"/>
</dbReference>
<reference evidence="14 15" key="1">
    <citation type="submission" date="2019-07" db="EMBL/GenBank/DDBJ databases">
        <title>Reinekea sp. strain SSH23 genome sequencing and assembly.</title>
        <authorList>
            <person name="Kim I."/>
        </authorList>
    </citation>
    <scope>NUCLEOTIDE SEQUENCE [LARGE SCALE GENOMIC DNA]</scope>
    <source>
        <strain evidence="14 15">SSH23</strain>
    </source>
</reference>
<dbReference type="PANTHER" id="PTHR43653:SF1">
    <property type="entry name" value="CYTOCHROME C-TYPE BIOGENESIS PROTEIN CCMF"/>
    <property type="match status" value="1"/>
</dbReference>
<comment type="subcellular location">
    <subcellularLocation>
        <location evidence="1">Cell inner membrane</location>
        <topology evidence="1">Multi-pass membrane protein</topology>
    </subcellularLocation>
</comment>
<keyword evidence="4" id="KW-0997">Cell inner membrane</keyword>
<evidence type="ECO:0000313" key="14">
    <source>
        <dbReference type="EMBL" id="TXR53727.1"/>
    </source>
</evidence>
<dbReference type="RefSeq" id="WP_147713126.1">
    <property type="nucleotide sequence ID" value="NZ_VKAD01000001.1"/>
</dbReference>
<feature type="compositionally biased region" description="Polar residues" evidence="10">
    <location>
        <begin position="653"/>
        <end position="670"/>
    </location>
</feature>
<dbReference type="Pfam" id="PF01578">
    <property type="entry name" value="Cytochrom_C_asm"/>
    <property type="match status" value="1"/>
</dbReference>
<keyword evidence="3" id="KW-1003">Cell membrane</keyword>
<feature type="region of interest" description="Disordered" evidence="10">
    <location>
        <begin position="653"/>
        <end position="678"/>
    </location>
</feature>
<keyword evidence="14" id="KW-0456">Lyase</keyword>
<dbReference type="GO" id="GO:0015232">
    <property type="term" value="F:heme transmembrane transporter activity"/>
    <property type="evidence" value="ECO:0007669"/>
    <property type="project" value="InterPro"/>
</dbReference>
<name>A0A5C8Z7V5_9GAMM</name>
<proteinExistence type="inferred from homology"/>
<dbReference type="InterPro" id="IPR002541">
    <property type="entry name" value="Cyt_c_assembly"/>
</dbReference>
<dbReference type="NCBIfam" id="NF007691">
    <property type="entry name" value="PRK10369.1"/>
    <property type="match status" value="1"/>
</dbReference>
<dbReference type="NCBIfam" id="TIGR00353">
    <property type="entry name" value="nrfE"/>
    <property type="match status" value="1"/>
</dbReference>
<dbReference type="PRINTS" id="PR01410">
    <property type="entry name" value="CCBIOGENESIS"/>
</dbReference>
<feature type="transmembrane region" description="Helical" evidence="11">
    <location>
        <begin position="353"/>
        <end position="374"/>
    </location>
</feature>
<feature type="transmembrane region" description="Helical" evidence="11">
    <location>
        <begin position="450"/>
        <end position="470"/>
    </location>
</feature>
<feature type="transmembrane region" description="Helical" evidence="11">
    <location>
        <begin position="618"/>
        <end position="637"/>
    </location>
</feature>
<feature type="domain" description="Cytochrome c assembly protein" evidence="12">
    <location>
        <begin position="89"/>
        <end position="296"/>
    </location>
</feature>
<evidence type="ECO:0000256" key="4">
    <source>
        <dbReference type="ARBA" id="ARBA00022519"/>
    </source>
</evidence>
<comment type="similarity">
    <text evidence="2">Belongs to the CcmF/CycK/Ccl1/NrfE/CcsA family.</text>
</comment>
<dbReference type="InterPro" id="IPR032523">
    <property type="entry name" value="CcmF_C"/>
</dbReference>
<feature type="transmembrane region" description="Helical" evidence="11">
    <location>
        <begin position="178"/>
        <end position="198"/>
    </location>
</feature>
<dbReference type="PANTHER" id="PTHR43653">
    <property type="entry name" value="CYTOCHROME C ASSEMBLY PROTEIN-RELATED"/>
    <property type="match status" value="1"/>
</dbReference>